<gene>
    <name evidence="1" type="ORF">GBG19_00460</name>
</gene>
<dbReference type="Proteomes" id="UP000472839">
    <property type="component" value="Unassembled WGS sequence"/>
</dbReference>
<evidence type="ECO:0000313" key="1">
    <source>
        <dbReference type="EMBL" id="KAB7891341.1"/>
    </source>
</evidence>
<evidence type="ECO:0000313" key="2">
    <source>
        <dbReference type="Proteomes" id="UP000472839"/>
    </source>
</evidence>
<dbReference type="RefSeq" id="WP_152279444.1">
    <property type="nucleotide sequence ID" value="NZ_WFKK01000001.1"/>
</dbReference>
<name>A0A6L4WWS9_9BACT</name>
<dbReference type="EMBL" id="WFKK01000001">
    <property type="protein sequence ID" value="KAB7891341.1"/>
    <property type="molecule type" value="Genomic_DNA"/>
</dbReference>
<reference evidence="1 2" key="1">
    <citation type="submission" date="2019-10" db="EMBL/GenBank/DDBJ databases">
        <title>Poseidonibacter ostreae sp. nov., isolated from the gut of the Ostrea denselamellosa.</title>
        <authorList>
            <person name="Choi A."/>
        </authorList>
    </citation>
    <scope>NUCLEOTIDE SEQUENCE [LARGE SCALE GENOMIC DNA]</scope>
    <source>
        <strain evidence="1 2">SJOD-M-33</strain>
    </source>
</reference>
<sequence>MNARIKKRRPQNKKAVNKLKQEKTLLLKSVLLTRNHSIYDFKTEVSLMLVLNLIQEYIDVEESGKTEQLIEIKAKNKDEKRKHELFILEECYKLREYLEANIFTFNQLEKVLADAKSKNHYPINVRCLDVYIDCYNSMANTLKLELEKVKDLDKNRTLWIPDLIAFSILQGLKREKNYSFAKWEAIRDYDLDRIFEIYNRNNILLKKFQQRNDDSKRLFSFSTTITKMETVSSILVESISAYKYIK</sequence>
<dbReference type="AlphaFoldDB" id="A0A6L4WWS9"/>
<organism evidence="1 2">
    <name type="scientific">Poseidonibacter ostreae</name>
    <dbReference type="NCBI Taxonomy" id="2654171"/>
    <lineage>
        <taxon>Bacteria</taxon>
        <taxon>Pseudomonadati</taxon>
        <taxon>Campylobacterota</taxon>
        <taxon>Epsilonproteobacteria</taxon>
        <taxon>Campylobacterales</taxon>
        <taxon>Arcobacteraceae</taxon>
        <taxon>Poseidonibacter</taxon>
    </lineage>
</organism>
<comment type="caution">
    <text evidence="1">The sequence shown here is derived from an EMBL/GenBank/DDBJ whole genome shotgun (WGS) entry which is preliminary data.</text>
</comment>
<proteinExistence type="predicted"/>
<accession>A0A6L4WWS9</accession>
<protein>
    <submittedName>
        <fullName evidence="1">Uncharacterized protein</fullName>
    </submittedName>
</protein>